<dbReference type="InterPro" id="IPR051045">
    <property type="entry name" value="TonB-dependent_transducer"/>
</dbReference>
<feature type="domain" description="TonB C-terminal" evidence="10">
    <location>
        <begin position="136"/>
        <end position="232"/>
    </location>
</feature>
<keyword evidence="9" id="KW-0472">Membrane</keyword>
<dbReference type="AlphaFoldDB" id="A0A7Y9VVA7"/>
<gene>
    <name evidence="11" type="ORF">GGI52_002278</name>
</gene>
<keyword evidence="6" id="KW-0812">Transmembrane</keyword>
<sequence>MRQDERKQTFKSSRFLVLTADANVTVSLPKIAPLPIGKTAEMLEVARSFMNMSLRYKCGALWERLLRRLPAGLQGFVGRRFGKCPANNAEGAAFCFRLPGSTLLRVPIGHSCGEGEGLMRWCVLLFLLMASGGAWAVEVLLIPENNPKPIYPLALFRAGVTGEVGAEFTVHANGSVDRISFAQSSHPELIEAVRVAIEQWRFKPWAVEGDRPAERRVLAPMVFRLDLDQPIHINQQLKALKCRTLNEYIGNIAEQSWIDTKVFVHTRAYVSNVFHNAQLPDEQRLAMIARLNKRIPSIVKSCRRSPVRTYMSLLPEDIRSLM</sequence>
<dbReference type="Proteomes" id="UP000553035">
    <property type="component" value="Unassembled WGS sequence"/>
</dbReference>
<dbReference type="GO" id="GO:0098797">
    <property type="term" value="C:plasma membrane protein complex"/>
    <property type="evidence" value="ECO:0007669"/>
    <property type="project" value="TreeGrafter"/>
</dbReference>
<dbReference type="EMBL" id="JACCAT010000001">
    <property type="protein sequence ID" value="NYH09235.1"/>
    <property type="molecule type" value="Genomic_DNA"/>
</dbReference>
<dbReference type="Pfam" id="PF03544">
    <property type="entry name" value="TonB_C"/>
    <property type="match status" value="1"/>
</dbReference>
<dbReference type="PANTHER" id="PTHR33446:SF2">
    <property type="entry name" value="PROTEIN TONB"/>
    <property type="match status" value="1"/>
</dbReference>
<dbReference type="InterPro" id="IPR006260">
    <property type="entry name" value="TonB/TolA_C"/>
</dbReference>
<evidence type="ECO:0000256" key="8">
    <source>
        <dbReference type="ARBA" id="ARBA00022989"/>
    </source>
</evidence>
<dbReference type="InterPro" id="IPR037682">
    <property type="entry name" value="TonB_C"/>
</dbReference>
<evidence type="ECO:0000256" key="3">
    <source>
        <dbReference type="ARBA" id="ARBA00022448"/>
    </source>
</evidence>
<dbReference type="Gene3D" id="3.30.1150.10">
    <property type="match status" value="1"/>
</dbReference>
<keyword evidence="8" id="KW-1133">Transmembrane helix</keyword>
<evidence type="ECO:0000256" key="4">
    <source>
        <dbReference type="ARBA" id="ARBA00022475"/>
    </source>
</evidence>
<keyword evidence="4" id="KW-1003">Cell membrane</keyword>
<dbReference type="NCBIfam" id="TIGR01352">
    <property type="entry name" value="tonB_Cterm"/>
    <property type="match status" value="1"/>
</dbReference>
<dbReference type="GO" id="GO:0015031">
    <property type="term" value="P:protein transport"/>
    <property type="evidence" value="ECO:0007669"/>
    <property type="project" value="UniProtKB-KW"/>
</dbReference>
<keyword evidence="3" id="KW-0813">Transport</keyword>
<reference evidence="11 12" key="1">
    <citation type="submission" date="2020-07" db="EMBL/GenBank/DDBJ databases">
        <title>Exploring microbial biodiversity for novel pathways involved in the catabolism of aromatic compounds derived from lignin.</title>
        <authorList>
            <person name="Elkins J."/>
        </authorList>
    </citation>
    <scope>NUCLEOTIDE SEQUENCE [LARGE SCALE GENOMIC DNA]</scope>
    <source>
        <strain evidence="11 12">VanB</strain>
    </source>
</reference>
<evidence type="ECO:0000256" key="5">
    <source>
        <dbReference type="ARBA" id="ARBA00022519"/>
    </source>
</evidence>
<proteinExistence type="inferred from homology"/>
<dbReference type="SUPFAM" id="SSF74653">
    <property type="entry name" value="TolA/TonB C-terminal domain"/>
    <property type="match status" value="1"/>
</dbReference>
<dbReference type="GO" id="GO:0031992">
    <property type="term" value="F:energy transducer activity"/>
    <property type="evidence" value="ECO:0007669"/>
    <property type="project" value="TreeGrafter"/>
</dbReference>
<protein>
    <submittedName>
        <fullName evidence="11">TonB family protein</fullName>
    </submittedName>
</protein>
<comment type="subcellular location">
    <subcellularLocation>
        <location evidence="1">Cell inner membrane</location>
        <topology evidence="1">Single-pass membrane protein</topology>
        <orientation evidence="1">Periplasmic side</orientation>
    </subcellularLocation>
</comment>
<dbReference type="GO" id="GO:0055085">
    <property type="term" value="P:transmembrane transport"/>
    <property type="evidence" value="ECO:0007669"/>
    <property type="project" value="InterPro"/>
</dbReference>
<name>A0A7Y9VVA7_9PSED</name>
<evidence type="ECO:0000313" key="11">
    <source>
        <dbReference type="EMBL" id="NYH09235.1"/>
    </source>
</evidence>
<evidence type="ECO:0000313" key="12">
    <source>
        <dbReference type="Proteomes" id="UP000553035"/>
    </source>
</evidence>
<organism evidence="11 12">
    <name type="scientific">Pseudomonas moraviensis</name>
    <dbReference type="NCBI Taxonomy" id="321662"/>
    <lineage>
        <taxon>Bacteria</taxon>
        <taxon>Pseudomonadati</taxon>
        <taxon>Pseudomonadota</taxon>
        <taxon>Gammaproteobacteria</taxon>
        <taxon>Pseudomonadales</taxon>
        <taxon>Pseudomonadaceae</taxon>
        <taxon>Pseudomonas</taxon>
    </lineage>
</organism>
<comment type="similarity">
    <text evidence="2">Belongs to the TonB family.</text>
</comment>
<dbReference type="RefSeq" id="WP_373566194.1">
    <property type="nucleotide sequence ID" value="NZ_JACCAT010000001.1"/>
</dbReference>
<keyword evidence="7" id="KW-0653">Protein transport</keyword>
<evidence type="ECO:0000256" key="6">
    <source>
        <dbReference type="ARBA" id="ARBA00022692"/>
    </source>
</evidence>
<dbReference type="PANTHER" id="PTHR33446">
    <property type="entry name" value="PROTEIN TONB-RELATED"/>
    <property type="match status" value="1"/>
</dbReference>
<evidence type="ECO:0000256" key="2">
    <source>
        <dbReference type="ARBA" id="ARBA00006555"/>
    </source>
</evidence>
<evidence type="ECO:0000256" key="1">
    <source>
        <dbReference type="ARBA" id="ARBA00004383"/>
    </source>
</evidence>
<keyword evidence="5" id="KW-0997">Cell inner membrane</keyword>
<comment type="caution">
    <text evidence="11">The sequence shown here is derived from an EMBL/GenBank/DDBJ whole genome shotgun (WGS) entry which is preliminary data.</text>
</comment>
<accession>A0A7Y9VVA7</accession>
<evidence type="ECO:0000256" key="7">
    <source>
        <dbReference type="ARBA" id="ARBA00022927"/>
    </source>
</evidence>
<evidence type="ECO:0000256" key="9">
    <source>
        <dbReference type="ARBA" id="ARBA00023136"/>
    </source>
</evidence>
<dbReference type="PROSITE" id="PS52015">
    <property type="entry name" value="TONB_CTD"/>
    <property type="match status" value="1"/>
</dbReference>
<evidence type="ECO:0000259" key="10">
    <source>
        <dbReference type="PROSITE" id="PS52015"/>
    </source>
</evidence>